<evidence type="ECO:0000313" key="6">
    <source>
        <dbReference type="Proteomes" id="UP000252023"/>
    </source>
</evidence>
<comment type="catalytic activity">
    <reaction evidence="4">
        <text>(S)-ureidoglycolate = urea + glyoxylate</text>
        <dbReference type="Rhea" id="RHEA:11304"/>
        <dbReference type="ChEBI" id="CHEBI:16199"/>
        <dbReference type="ChEBI" id="CHEBI:36655"/>
        <dbReference type="ChEBI" id="CHEBI:57296"/>
        <dbReference type="EC" id="4.3.2.3"/>
    </reaction>
</comment>
<dbReference type="OrthoDB" id="9804602at2"/>
<dbReference type="Proteomes" id="UP000252023">
    <property type="component" value="Chromosome"/>
</dbReference>
<keyword evidence="6" id="KW-1185">Reference proteome</keyword>
<dbReference type="InterPro" id="IPR011051">
    <property type="entry name" value="RmlC_Cupin_sf"/>
</dbReference>
<keyword evidence="3" id="KW-0456">Lyase</keyword>
<gene>
    <name evidence="5" type="ORF">DRW48_00795</name>
</gene>
<evidence type="ECO:0000256" key="1">
    <source>
        <dbReference type="ARBA" id="ARBA00011738"/>
    </source>
</evidence>
<comment type="subunit">
    <text evidence="1">Homodimer.</text>
</comment>
<dbReference type="InterPro" id="IPR024060">
    <property type="entry name" value="Ureidoglycolate_lyase_dom_sf"/>
</dbReference>
<dbReference type="EMBL" id="CP030918">
    <property type="protein sequence ID" value="AXC48429.1"/>
    <property type="molecule type" value="Genomic_DNA"/>
</dbReference>
<dbReference type="InterPro" id="IPR047233">
    <property type="entry name" value="UAH_cupin"/>
</dbReference>
<dbReference type="AlphaFoldDB" id="A0A344PGC4"/>
<dbReference type="GO" id="GO:0050385">
    <property type="term" value="F:ureidoglycolate lyase activity"/>
    <property type="evidence" value="ECO:0007669"/>
    <property type="project" value="UniProtKB-EC"/>
</dbReference>
<evidence type="ECO:0000256" key="4">
    <source>
        <dbReference type="ARBA" id="ARBA00047684"/>
    </source>
</evidence>
<dbReference type="Gene3D" id="2.60.120.480">
    <property type="entry name" value="Ureidoglycolate hydrolase"/>
    <property type="match status" value="1"/>
</dbReference>
<proteinExistence type="predicted"/>
<keyword evidence="2" id="KW-0659">Purine metabolism</keyword>
<evidence type="ECO:0000256" key="3">
    <source>
        <dbReference type="ARBA" id="ARBA00023239"/>
    </source>
</evidence>
<organism evidence="5 6">
    <name type="scientific">Paracoccus suum</name>
    <dbReference type="NCBI Taxonomy" id="2259340"/>
    <lineage>
        <taxon>Bacteria</taxon>
        <taxon>Pseudomonadati</taxon>
        <taxon>Pseudomonadota</taxon>
        <taxon>Alphaproteobacteria</taxon>
        <taxon>Rhodobacterales</taxon>
        <taxon>Paracoccaceae</taxon>
        <taxon>Paracoccus</taxon>
    </lineage>
</organism>
<dbReference type="GO" id="GO:0006144">
    <property type="term" value="P:purine nucleobase metabolic process"/>
    <property type="evidence" value="ECO:0007669"/>
    <property type="project" value="UniProtKB-KW"/>
</dbReference>
<dbReference type="GO" id="GO:0004848">
    <property type="term" value="F:ureidoglycolate hydrolase activity"/>
    <property type="evidence" value="ECO:0007669"/>
    <property type="project" value="InterPro"/>
</dbReference>
<dbReference type="SUPFAM" id="SSF51182">
    <property type="entry name" value="RmlC-like cupins"/>
    <property type="match status" value="1"/>
</dbReference>
<dbReference type="PANTHER" id="PTHR21221">
    <property type="entry name" value="UREIDOGLYCOLATE HYDROLASE"/>
    <property type="match status" value="1"/>
</dbReference>
<dbReference type="Pfam" id="PF04115">
    <property type="entry name" value="Ureidogly_lyase"/>
    <property type="match status" value="1"/>
</dbReference>
<sequence>MWDPLMPPVAGLKLQFHTNWVEPGDCTLSRVERHPYAAQAFLPLDVGRYLVTVFPAAPDGGPERRAAKSFVVPGNRGVIYRQGIWHAGISVLDDPGSFAVLMWRGAPDDDQFADIAPLMIDIPSSR</sequence>
<protein>
    <recommendedName>
        <fullName evidence="7">Ureidoglycolate hydrolase</fullName>
    </recommendedName>
</protein>
<dbReference type="CDD" id="cd20298">
    <property type="entry name" value="cupin_UAH"/>
    <property type="match status" value="1"/>
</dbReference>
<dbReference type="KEGG" id="pars:DRW48_00795"/>
<name>A0A344PGC4_9RHOB</name>
<evidence type="ECO:0008006" key="7">
    <source>
        <dbReference type="Google" id="ProtNLM"/>
    </source>
</evidence>
<dbReference type="InterPro" id="IPR007247">
    <property type="entry name" value="Ureidogly_lyase"/>
</dbReference>
<evidence type="ECO:0000313" key="5">
    <source>
        <dbReference type="EMBL" id="AXC48429.1"/>
    </source>
</evidence>
<dbReference type="PANTHER" id="PTHR21221:SF1">
    <property type="entry name" value="UREIDOGLYCOLATE LYASE"/>
    <property type="match status" value="1"/>
</dbReference>
<evidence type="ECO:0000256" key="2">
    <source>
        <dbReference type="ARBA" id="ARBA00022631"/>
    </source>
</evidence>
<accession>A0A344PGC4</accession>
<reference evidence="6" key="1">
    <citation type="submission" date="2018-07" db="EMBL/GenBank/DDBJ databases">
        <title>Genome sequencing of Paracoccus sp. SC2-6.</title>
        <authorList>
            <person name="Heo J."/>
            <person name="Kim S.-J."/>
            <person name="Kwon S.-W."/>
        </authorList>
    </citation>
    <scope>NUCLEOTIDE SEQUENCE [LARGE SCALE GENOMIC DNA]</scope>
    <source>
        <strain evidence="6">SC2-6</strain>
    </source>
</reference>
<dbReference type="GO" id="GO:0000256">
    <property type="term" value="P:allantoin catabolic process"/>
    <property type="evidence" value="ECO:0007669"/>
    <property type="project" value="InterPro"/>
</dbReference>